<dbReference type="Pfam" id="PF07804">
    <property type="entry name" value="HipA_C"/>
    <property type="match status" value="1"/>
</dbReference>
<dbReference type="Gene3D" id="1.10.1070.20">
    <property type="match status" value="1"/>
</dbReference>
<accession>A0A1Q8YHP1</accession>
<evidence type="ECO:0000313" key="6">
    <source>
        <dbReference type="EMBL" id="OLP07515.1"/>
    </source>
</evidence>
<feature type="domain" description="HipA-like C-terminal" evidence="4">
    <location>
        <begin position="209"/>
        <end position="389"/>
    </location>
</feature>
<evidence type="ECO:0000313" key="7">
    <source>
        <dbReference type="Proteomes" id="UP000185911"/>
    </source>
</evidence>
<dbReference type="Pfam" id="PF22168">
    <property type="entry name" value="DIP2311-like_C"/>
    <property type="match status" value="1"/>
</dbReference>
<dbReference type="CDD" id="cd00090">
    <property type="entry name" value="HTH_ARSR"/>
    <property type="match status" value="1"/>
</dbReference>
<comment type="similarity">
    <text evidence="1">Belongs to the HipA Ser/Thr kinase family.</text>
</comment>
<dbReference type="GO" id="GO:0004674">
    <property type="term" value="F:protein serine/threonine kinase activity"/>
    <property type="evidence" value="ECO:0007669"/>
    <property type="project" value="TreeGrafter"/>
</dbReference>
<dbReference type="InterPro" id="IPR036390">
    <property type="entry name" value="WH_DNA-bd_sf"/>
</dbReference>
<evidence type="ECO:0000256" key="2">
    <source>
        <dbReference type="ARBA" id="ARBA00022679"/>
    </source>
</evidence>
<dbReference type="EMBL" id="MSYM01000008">
    <property type="protein sequence ID" value="OLP07515.1"/>
    <property type="molecule type" value="Genomic_DNA"/>
</dbReference>
<comment type="caution">
    <text evidence="6">The sequence shown here is derived from an EMBL/GenBank/DDBJ whole genome shotgun (WGS) entry which is preliminary data.</text>
</comment>
<dbReference type="InterPro" id="IPR052028">
    <property type="entry name" value="HipA_Ser/Thr_kinase"/>
</dbReference>
<keyword evidence="3 6" id="KW-0418">Kinase</keyword>
<dbReference type="AlphaFoldDB" id="A0A1Q8YHP1"/>
<proteinExistence type="inferred from homology"/>
<evidence type="ECO:0000256" key="1">
    <source>
        <dbReference type="ARBA" id="ARBA00010164"/>
    </source>
</evidence>
<dbReference type="PANTHER" id="PTHR37419:SF8">
    <property type="entry name" value="TOXIN YJJJ"/>
    <property type="match status" value="1"/>
</dbReference>
<organism evidence="6 7">
    <name type="scientific">Rhodoferax antarcticus ANT.BR</name>
    <dbReference type="NCBI Taxonomy" id="1111071"/>
    <lineage>
        <taxon>Bacteria</taxon>
        <taxon>Pseudomonadati</taxon>
        <taxon>Pseudomonadota</taxon>
        <taxon>Betaproteobacteria</taxon>
        <taxon>Burkholderiales</taxon>
        <taxon>Comamonadaceae</taxon>
        <taxon>Rhodoferax</taxon>
    </lineage>
</organism>
<protein>
    <submittedName>
        <fullName evidence="6">Ser/Thr phosphatidylinositol kinase HipA, toxin component of HipAB toxin-antitoxin module</fullName>
    </submittedName>
</protein>
<keyword evidence="7" id="KW-1185">Reference proteome</keyword>
<feature type="domain" description="Transcriptional regulator DIP2311-like C-terminal" evidence="5">
    <location>
        <begin position="2"/>
        <end position="64"/>
    </location>
</feature>
<dbReference type="InterPro" id="IPR012893">
    <property type="entry name" value="HipA-like_C"/>
</dbReference>
<dbReference type="GO" id="GO:0005829">
    <property type="term" value="C:cytosol"/>
    <property type="evidence" value="ECO:0007669"/>
    <property type="project" value="TreeGrafter"/>
</dbReference>
<dbReference type="InterPro" id="IPR036388">
    <property type="entry name" value="WH-like_DNA-bd_sf"/>
</dbReference>
<name>A0A1Q8YHP1_9BURK</name>
<dbReference type="STRING" id="81479.RA876_01355"/>
<dbReference type="RefSeq" id="WP_075585810.1">
    <property type="nucleotide sequence ID" value="NZ_MSYM01000008.1"/>
</dbReference>
<dbReference type="NCBIfam" id="NF007297">
    <property type="entry name" value="PRK09775.1"/>
    <property type="match status" value="1"/>
</dbReference>
<evidence type="ECO:0000256" key="3">
    <source>
        <dbReference type="ARBA" id="ARBA00022777"/>
    </source>
</evidence>
<dbReference type="InterPro" id="IPR011991">
    <property type="entry name" value="ArsR-like_HTH"/>
</dbReference>
<dbReference type="Proteomes" id="UP000185911">
    <property type="component" value="Unassembled WGS sequence"/>
</dbReference>
<sequence>MTTATDLTQQALQALRRQGSVLTSAELQALLGVSQPTVSRALSALIQSGQVLKVGAARSQRYVLARNVPGVGREVQVMRVNALGQPAPFARLVPLEGGAFWVDEADGVSAKHDGLPWFLDDMRPQGFMGRTFAHAHPELQLGSDPRHWSDDDVLRALTQFGDDLPGNLILGEAAFARFHTLPERASRVDSAADYPRLADEAMQGTHPGSSAGGEQPKFCTISAGRAVLVKFSPAGDSAVDQRTRDLLVCEHLALQTLAEAGISAARTQIHSGEGRLFLESERFDRVAATPGPAGQLGRIGMVSLQVYDAKYVGEMDNWAATANRMVARKLLNPTDARTLRLLEAYGQLIANTDRHYGNISLLIQDDDWVLSPTYDMLPMLYAPVAGELVARDFAARPLQPTAATLPEWQQARALAASFWQTAALDARVSDGFRQIAVQNLSHIGL</sequence>
<reference evidence="6 7" key="1">
    <citation type="submission" date="2017-01" db="EMBL/GenBank/DDBJ databases">
        <title>Genome sequence of Rhodoferax antarcticus ANT.BR, a psychrophilic purple nonsulfur bacterium from an Antarctic microbial mat.</title>
        <authorList>
            <person name="Baker J."/>
            <person name="Riester C."/>
            <person name="Skinner B."/>
            <person name="Newell A."/>
            <person name="Swingley W."/>
            <person name="Madigan M."/>
            <person name="Jung D."/>
            <person name="Asao M."/>
            <person name="Chen M."/>
            <person name="Loughlin P."/>
            <person name="Pan H."/>
            <person name="Lin S."/>
            <person name="Li N."/>
            <person name="Shaw J."/>
            <person name="Prado M."/>
            <person name="Sherman C."/>
            <person name="Li X."/>
            <person name="Tang J."/>
            <person name="Blankenship R."/>
            <person name="Zhao T."/>
            <person name="Touchman J."/>
            <person name="Sattley M."/>
        </authorList>
    </citation>
    <scope>NUCLEOTIDE SEQUENCE [LARGE SCALE GENOMIC DNA]</scope>
    <source>
        <strain evidence="6 7">ANT.BR</strain>
    </source>
</reference>
<dbReference type="GO" id="GO:0006355">
    <property type="term" value="P:regulation of DNA-templated transcription"/>
    <property type="evidence" value="ECO:0007669"/>
    <property type="project" value="UniProtKB-ARBA"/>
</dbReference>
<evidence type="ECO:0000259" key="4">
    <source>
        <dbReference type="Pfam" id="PF07804"/>
    </source>
</evidence>
<dbReference type="InterPro" id="IPR054760">
    <property type="entry name" value="DIP2311-like_C"/>
</dbReference>
<dbReference type="PANTHER" id="PTHR37419">
    <property type="entry name" value="SERINE/THREONINE-PROTEIN KINASE TOXIN HIPA"/>
    <property type="match status" value="1"/>
</dbReference>
<evidence type="ECO:0000259" key="5">
    <source>
        <dbReference type="Pfam" id="PF22168"/>
    </source>
</evidence>
<dbReference type="Gene3D" id="1.10.10.10">
    <property type="entry name" value="Winged helix-like DNA-binding domain superfamily/Winged helix DNA-binding domain"/>
    <property type="match status" value="1"/>
</dbReference>
<gene>
    <name evidence="6" type="ORF">BLL52_1345</name>
</gene>
<keyword evidence="2" id="KW-0808">Transferase</keyword>
<dbReference type="SUPFAM" id="SSF46785">
    <property type="entry name" value="Winged helix' DNA-binding domain"/>
    <property type="match status" value="1"/>
</dbReference>